<dbReference type="Pfam" id="PF11227">
    <property type="entry name" value="DUF3025"/>
    <property type="match status" value="1"/>
</dbReference>
<comment type="caution">
    <text evidence="1">The sequence shown here is derived from an EMBL/GenBank/DDBJ whole genome shotgun (WGS) entry which is preliminary data.</text>
</comment>
<protein>
    <submittedName>
        <fullName evidence="1">DUF3025 domain-containing protein</fullName>
    </submittedName>
</protein>
<evidence type="ECO:0000313" key="2">
    <source>
        <dbReference type="Proteomes" id="UP000280434"/>
    </source>
</evidence>
<dbReference type="RefSeq" id="WP_121277184.1">
    <property type="nucleotide sequence ID" value="NZ_RBZV01000002.1"/>
</dbReference>
<organism evidence="1 2">
    <name type="scientific">Trinickia fusca</name>
    <dbReference type="NCBI Taxonomy" id="2419777"/>
    <lineage>
        <taxon>Bacteria</taxon>
        <taxon>Pseudomonadati</taxon>
        <taxon>Pseudomonadota</taxon>
        <taxon>Betaproteobacteria</taxon>
        <taxon>Burkholderiales</taxon>
        <taxon>Burkholderiaceae</taxon>
        <taxon>Trinickia</taxon>
    </lineage>
</organism>
<keyword evidence="2" id="KW-1185">Reference proteome</keyword>
<gene>
    <name evidence="1" type="ORF">D7S89_08650</name>
</gene>
<evidence type="ECO:0000313" key="1">
    <source>
        <dbReference type="EMBL" id="RKP51102.1"/>
    </source>
</evidence>
<accession>A0A494XMW2</accession>
<dbReference type="OrthoDB" id="5292474at2"/>
<name>A0A494XMW2_9BURK</name>
<dbReference type="EMBL" id="RBZV01000002">
    <property type="protein sequence ID" value="RKP51102.1"/>
    <property type="molecule type" value="Genomic_DNA"/>
</dbReference>
<sequence length="281" mass="30232">MDAQAAGGVDAPDAESFGCIDWAAPWFAPFAERGARWQCSALDGPEPFLATLDADACASTCVTGRGLPLRFVTQTQLPVDTAYEAHIAATGRVPTRHNLHDFFNALVWLAFPRLKAGLNARQAQAIERDGVGAVRGAERDALTLFDENAALFVTTDDALTEALVAFDWRRLFVAGRSSWGTRCEVHIVGHALLEKLISPYKACTAHAWIVGAPQAYFGWPEADRRAWLDETTACALAQAAPTSRAFAPLPVLGIPGWCAANADATFYDDTGVFRPGRRAAA</sequence>
<reference evidence="1 2" key="1">
    <citation type="submission" date="2018-10" db="EMBL/GenBank/DDBJ databases">
        <title>Paraburkholderia sp. 7MK8-2, isolated from soil.</title>
        <authorList>
            <person name="Gao Z.-H."/>
            <person name="Qiu L.-H."/>
        </authorList>
    </citation>
    <scope>NUCLEOTIDE SEQUENCE [LARGE SCALE GENOMIC DNA]</scope>
    <source>
        <strain evidence="1 2">7MK8-2</strain>
    </source>
</reference>
<dbReference type="Proteomes" id="UP000280434">
    <property type="component" value="Unassembled WGS sequence"/>
</dbReference>
<dbReference type="InterPro" id="IPR021390">
    <property type="entry name" value="DUF3025"/>
</dbReference>
<proteinExistence type="predicted"/>
<dbReference type="AlphaFoldDB" id="A0A494XMW2"/>